<reference evidence="1" key="1">
    <citation type="journal article" date="2020" name="Stud. Mycol.">
        <title>101 Dothideomycetes genomes: a test case for predicting lifestyles and emergence of pathogens.</title>
        <authorList>
            <person name="Haridas S."/>
            <person name="Albert R."/>
            <person name="Binder M."/>
            <person name="Bloem J."/>
            <person name="Labutti K."/>
            <person name="Salamov A."/>
            <person name="Andreopoulos B."/>
            <person name="Baker S."/>
            <person name="Barry K."/>
            <person name="Bills G."/>
            <person name="Bluhm B."/>
            <person name="Cannon C."/>
            <person name="Castanera R."/>
            <person name="Culley D."/>
            <person name="Daum C."/>
            <person name="Ezra D."/>
            <person name="Gonzalez J."/>
            <person name="Henrissat B."/>
            <person name="Kuo A."/>
            <person name="Liang C."/>
            <person name="Lipzen A."/>
            <person name="Lutzoni F."/>
            <person name="Magnuson J."/>
            <person name="Mondo S."/>
            <person name="Nolan M."/>
            <person name="Ohm R."/>
            <person name="Pangilinan J."/>
            <person name="Park H.-J."/>
            <person name="Ramirez L."/>
            <person name="Alfaro M."/>
            <person name="Sun H."/>
            <person name="Tritt A."/>
            <person name="Yoshinaga Y."/>
            <person name="Zwiers L.-H."/>
            <person name="Turgeon B."/>
            <person name="Goodwin S."/>
            <person name="Spatafora J."/>
            <person name="Crous P."/>
            <person name="Grigoriev I."/>
        </authorList>
    </citation>
    <scope>NUCLEOTIDE SEQUENCE</scope>
    <source>
        <strain evidence="1">CBS 525.71</strain>
    </source>
</reference>
<evidence type="ECO:0000313" key="2">
    <source>
        <dbReference type="Proteomes" id="UP000799754"/>
    </source>
</evidence>
<dbReference type="EMBL" id="MU006701">
    <property type="protein sequence ID" value="KAF2633137.1"/>
    <property type="molecule type" value="Genomic_DNA"/>
</dbReference>
<name>A0ACB6SGQ3_9PLEO</name>
<sequence length="327" mass="35783">MPPRRRRGPTWGLLDPGAILNGSEAPKLLGRIVVDLDFPLSGYVPENPKEILGAFEEPMEVTSCDVQQQISASTSTQVQARITQLFGIEAAKQQQAGRQVGAHTVITRLLRQHYDYYDTLIAKHRSDVVALLERQANKRGYMITGIKSCVDAEIEASAGSGTTTGLTMEVPVQQAIAAFGAANTLGDMANPTVTVNIQNMHSVLSRFVAKGERIFSLQVREVRYQGFIHKEPRMREISQFNPDRAMFGDRKAKVPLYERAQSSQSEENGAAGILEKEALPSSVAVIEMSDGVPTKSIEETTGQEEVLELTDGSKADAEMTLFAELAF</sequence>
<gene>
    <name evidence="1" type="ORF">BU25DRAFT_405079</name>
</gene>
<dbReference type="Proteomes" id="UP000799754">
    <property type="component" value="Unassembled WGS sequence"/>
</dbReference>
<protein>
    <submittedName>
        <fullName evidence="1">Uncharacterized protein</fullName>
    </submittedName>
</protein>
<evidence type="ECO:0000313" key="1">
    <source>
        <dbReference type="EMBL" id="KAF2633137.1"/>
    </source>
</evidence>
<keyword evidence="2" id="KW-1185">Reference proteome</keyword>
<comment type="caution">
    <text evidence="1">The sequence shown here is derived from an EMBL/GenBank/DDBJ whole genome shotgun (WGS) entry which is preliminary data.</text>
</comment>
<organism evidence="1 2">
    <name type="scientific">Macroventuria anomochaeta</name>
    <dbReference type="NCBI Taxonomy" id="301207"/>
    <lineage>
        <taxon>Eukaryota</taxon>
        <taxon>Fungi</taxon>
        <taxon>Dikarya</taxon>
        <taxon>Ascomycota</taxon>
        <taxon>Pezizomycotina</taxon>
        <taxon>Dothideomycetes</taxon>
        <taxon>Pleosporomycetidae</taxon>
        <taxon>Pleosporales</taxon>
        <taxon>Pleosporineae</taxon>
        <taxon>Didymellaceae</taxon>
        <taxon>Macroventuria</taxon>
    </lineage>
</organism>
<accession>A0ACB6SGQ3</accession>
<proteinExistence type="predicted"/>